<comment type="caution">
    <text evidence="6">The sequence shown here is derived from an EMBL/GenBank/DDBJ whole genome shotgun (WGS) entry which is preliminary data.</text>
</comment>
<accession>A0A0F9V2F0</accession>
<evidence type="ECO:0000256" key="2">
    <source>
        <dbReference type="ARBA" id="ARBA00022649"/>
    </source>
</evidence>
<evidence type="ECO:0000256" key="1">
    <source>
        <dbReference type="ARBA" id="ARBA00022553"/>
    </source>
</evidence>
<dbReference type="GO" id="GO:0016787">
    <property type="term" value="F:hydrolase activity"/>
    <property type="evidence" value="ECO:0007669"/>
    <property type="project" value="UniProtKB-KW"/>
</dbReference>
<dbReference type="AlphaFoldDB" id="A0A0F9V2F0"/>
<dbReference type="GO" id="GO:0110001">
    <property type="term" value="C:toxin-antitoxin complex"/>
    <property type="evidence" value="ECO:0007669"/>
    <property type="project" value="InterPro"/>
</dbReference>
<dbReference type="EMBL" id="LAZR01000706">
    <property type="protein sequence ID" value="KKN60058.1"/>
    <property type="molecule type" value="Genomic_DNA"/>
</dbReference>
<reference evidence="6" key="1">
    <citation type="journal article" date="2015" name="Nature">
        <title>Complex archaea that bridge the gap between prokaryotes and eukaryotes.</title>
        <authorList>
            <person name="Spang A."/>
            <person name="Saw J.H."/>
            <person name="Jorgensen S.L."/>
            <person name="Zaremba-Niedzwiedzka K."/>
            <person name="Martijn J."/>
            <person name="Lind A.E."/>
            <person name="van Eijk R."/>
            <person name="Schleper C."/>
            <person name="Guy L."/>
            <person name="Ettema T.J."/>
        </authorList>
    </citation>
    <scope>NUCLEOTIDE SEQUENCE</scope>
</reference>
<dbReference type="InterPro" id="IPR008201">
    <property type="entry name" value="HepT-like"/>
</dbReference>
<evidence type="ECO:0008006" key="7">
    <source>
        <dbReference type="Google" id="ProtNLM"/>
    </source>
</evidence>
<dbReference type="InterPro" id="IPR051813">
    <property type="entry name" value="HepT_RNase_toxin"/>
</dbReference>
<evidence type="ECO:0000256" key="4">
    <source>
        <dbReference type="ARBA" id="ARBA00022741"/>
    </source>
</evidence>
<keyword evidence="3" id="KW-0540">Nuclease</keyword>
<proteinExistence type="predicted"/>
<keyword evidence="5" id="KW-0378">Hydrolase</keyword>
<dbReference type="Pfam" id="PF01934">
    <property type="entry name" value="HepT-like"/>
    <property type="match status" value="1"/>
</dbReference>
<name>A0A0F9V2F0_9ZZZZ</name>
<keyword evidence="1" id="KW-0597">Phosphoprotein</keyword>
<keyword evidence="2" id="KW-1277">Toxin-antitoxin system</keyword>
<evidence type="ECO:0000256" key="3">
    <source>
        <dbReference type="ARBA" id="ARBA00022722"/>
    </source>
</evidence>
<dbReference type="GO" id="GO:0004540">
    <property type="term" value="F:RNA nuclease activity"/>
    <property type="evidence" value="ECO:0007669"/>
    <property type="project" value="InterPro"/>
</dbReference>
<dbReference type="PANTHER" id="PTHR34139:SF1">
    <property type="entry name" value="RNASE MJ1380-RELATED"/>
    <property type="match status" value="1"/>
</dbReference>
<protein>
    <recommendedName>
        <fullName evidence="7">DUF86 domain-containing protein</fullName>
    </recommendedName>
</protein>
<evidence type="ECO:0000256" key="5">
    <source>
        <dbReference type="ARBA" id="ARBA00022801"/>
    </source>
</evidence>
<gene>
    <name evidence="6" type="ORF">LCGC14_0535970</name>
</gene>
<dbReference type="PANTHER" id="PTHR34139">
    <property type="entry name" value="UPF0331 PROTEIN MJ0127"/>
    <property type="match status" value="1"/>
</dbReference>
<evidence type="ECO:0000313" key="6">
    <source>
        <dbReference type="EMBL" id="KKN60058.1"/>
    </source>
</evidence>
<dbReference type="GO" id="GO:0000166">
    <property type="term" value="F:nucleotide binding"/>
    <property type="evidence" value="ECO:0007669"/>
    <property type="project" value="UniProtKB-KW"/>
</dbReference>
<organism evidence="6">
    <name type="scientific">marine sediment metagenome</name>
    <dbReference type="NCBI Taxonomy" id="412755"/>
    <lineage>
        <taxon>unclassified sequences</taxon>
        <taxon>metagenomes</taxon>
        <taxon>ecological metagenomes</taxon>
    </lineage>
</organism>
<keyword evidence="4" id="KW-0547">Nucleotide-binding</keyword>
<sequence>MLEAVEKILRYTAGMTSDQLQADAKTLDAVIMNFSVLGEAASAVPDGIQSRWPDIPWRVITDMRNVITHQYFKVSPEILWETIQTQAPPLAEQLRDLVRTLEGESP</sequence>